<evidence type="ECO:0008006" key="10">
    <source>
        <dbReference type="Google" id="ProtNLM"/>
    </source>
</evidence>
<dbReference type="PANTHER" id="PTHR42770:SF13">
    <property type="entry name" value="L-METHIONINE_BRANCHED-CHAIN AMINO ACID EXPORTER YJEH"/>
    <property type="match status" value="1"/>
</dbReference>
<feature type="transmembrane region" description="Helical" evidence="7">
    <location>
        <begin position="188"/>
        <end position="209"/>
    </location>
</feature>
<feature type="transmembrane region" description="Helical" evidence="7">
    <location>
        <begin position="80"/>
        <end position="100"/>
    </location>
</feature>
<accession>F8FBX2</accession>
<organism evidence="8 9">
    <name type="scientific">Paenibacillus mucilaginosus (strain KNP414)</name>
    <dbReference type="NCBI Taxonomy" id="1036673"/>
    <lineage>
        <taxon>Bacteria</taxon>
        <taxon>Bacillati</taxon>
        <taxon>Bacillota</taxon>
        <taxon>Bacilli</taxon>
        <taxon>Bacillales</taxon>
        <taxon>Paenibacillaceae</taxon>
        <taxon>Paenibacillus</taxon>
    </lineage>
</organism>
<proteinExistence type="predicted"/>
<feature type="transmembrane region" description="Helical" evidence="7">
    <location>
        <begin position="413"/>
        <end position="433"/>
    </location>
</feature>
<feature type="transmembrane region" description="Helical" evidence="7">
    <location>
        <begin position="106"/>
        <end position="129"/>
    </location>
</feature>
<evidence type="ECO:0000256" key="4">
    <source>
        <dbReference type="ARBA" id="ARBA00022989"/>
    </source>
</evidence>
<dbReference type="Gene3D" id="1.20.1740.10">
    <property type="entry name" value="Amino acid/polyamine transporter I"/>
    <property type="match status" value="1"/>
</dbReference>
<evidence type="ECO:0000313" key="9">
    <source>
        <dbReference type="Proteomes" id="UP000006620"/>
    </source>
</evidence>
<reference evidence="8 9" key="2">
    <citation type="journal article" date="2013" name="Genome Announc.">
        <title>Genome Sequence of Growth-Improving Paenibacillus mucilaginosus Strain KNP414.</title>
        <authorList>
            <person name="Lu J.J."/>
            <person name="Wang J.F."/>
            <person name="Hu X.F."/>
        </authorList>
    </citation>
    <scope>NUCLEOTIDE SEQUENCE [LARGE SCALE GENOMIC DNA]</scope>
    <source>
        <strain evidence="8 9">KNP414</strain>
    </source>
</reference>
<dbReference type="GO" id="GO:0005886">
    <property type="term" value="C:plasma membrane"/>
    <property type="evidence" value="ECO:0007669"/>
    <property type="project" value="UniProtKB-SubCell"/>
</dbReference>
<evidence type="ECO:0000256" key="1">
    <source>
        <dbReference type="ARBA" id="ARBA00004651"/>
    </source>
</evidence>
<feature type="transmembrane region" description="Helical" evidence="7">
    <location>
        <begin position="445"/>
        <end position="473"/>
    </location>
</feature>
<evidence type="ECO:0000313" key="8">
    <source>
        <dbReference type="EMBL" id="AEI43733.1"/>
    </source>
</evidence>
<protein>
    <recommendedName>
        <fullName evidence="10">Amino acid permease-associated region</fullName>
    </recommendedName>
</protein>
<reference evidence="9" key="1">
    <citation type="submission" date="2011-06" db="EMBL/GenBank/DDBJ databases">
        <title>Complete genome sequence of Paenibacillus mucilaginosus KNP414.</title>
        <authorList>
            <person name="Wang J."/>
            <person name="Hu S."/>
            <person name="Hu X."/>
            <person name="Zhang B."/>
            <person name="Dong D."/>
            <person name="Zhang S."/>
            <person name="Zhao K."/>
            <person name="Wu D."/>
        </authorList>
    </citation>
    <scope>NUCLEOTIDE SEQUENCE [LARGE SCALE GENOMIC DNA]</scope>
    <source>
        <strain evidence="9">KNP414</strain>
    </source>
</reference>
<feature type="region of interest" description="Disordered" evidence="6">
    <location>
        <begin position="1"/>
        <end position="68"/>
    </location>
</feature>
<dbReference type="HOGENOM" id="CLU_007946_18_0_9"/>
<dbReference type="Pfam" id="PF13520">
    <property type="entry name" value="AA_permease_2"/>
    <property type="match status" value="1"/>
</dbReference>
<dbReference type="InterPro" id="IPR050367">
    <property type="entry name" value="APC_superfamily"/>
</dbReference>
<dbReference type="EMBL" id="CP002869">
    <property type="protein sequence ID" value="AEI43733.1"/>
    <property type="molecule type" value="Genomic_DNA"/>
</dbReference>
<dbReference type="Proteomes" id="UP000006620">
    <property type="component" value="Chromosome"/>
</dbReference>
<evidence type="ECO:0000256" key="5">
    <source>
        <dbReference type="ARBA" id="ARBA00023136"/>
    </source>
</evidence>
<dbReference type="PATRIC" id="fig|1036673.3.peg.4820"/>
<evidence type="ECO:0000256" key="7">
    <source>
        <dbReference type="SAM" id="Phobius"/>
    </source>
</evidence>
<dbReference type="AlphaFoldDB" id="F8FBX2"/>
<dbReference type="PIRSF" id="PIRSF006060">
    <property type="entry name" value="AA_transporter"/>
    <property type="match status" value="1"/>
</dbReference>
<dbReference type="RefSeq" id="WP_013918886.1">
    <property type="nucleotide sequence ID" value="NC_015690.1"/>
</dbReference>
<dbReference type="PANTHER" id="PTHR42770">
    <property type="entry name" value="AMINO ACID TRANSPORTER-RELATED"/>
    <property type="match status" value="1"/>
</dbReference>
<evidence type="ECO:0000256" key="6">
    <source>
        <dbReference type="SAM" id="MobiDB-lite"/>
    </source>
</evidence>
<feature type="transmembrane region" description="Helical" evidence="7">
    <location>
        <begin position="150"/>
        <end position="176"/>
    </location>
</feature>
<feature type="transmembrane region" description="Helical" evidence="7">
    <location>
        <begin position="287"/>
        <end position="308"/>
    </location>
</feature>
<keyword evidence="2" id="KW-1003">Cell membrane</keyword>
<feature type="transmembrane region" description="Helical" evidence="7">
    <location>
        <begin position="379"/>
        <end position="401"/>
    </location>
</feature>
<keyword evidence="3 7" id="KW-0812">Transmembrane</keyword>
<evidence type="ECO:0000256" key="3">
    <source>
        <dbReference type="ARBA" id="ARBA00022692"/>
    </source>
</evidence>
<sequence>MNHARKRGSGAAAQITPQGKQAGAEAFRTEALPGPGKPIAPDNGSNQGTHAAPGADGRPGETVVDGRSGMRPSLGLPQIVALYLGSVIGSGILLIPGLAAEQAGPASILAWLAMSILVVPMAVTMGWLAARHPGPGGVSHFVRLAYGAPYGNLTGWFFLLSVPLGGPVLAVTGARYLAVLLHWNAEQVYLTAAVIVLLPLLLNVYGLHLAGRLQTVVVAVILGVLVLSVTAAVPHVDTARLTPFMPHGPLSVVQAAGLMFWCFIGWEAVTHLSGEFVDPRRNAVRGILWSAGIVALVYLAVAFTTVATGSYGGENSAASLSLMVQRSLGAAGGWAVAVAALFICLAAHNAYSSAASRTAYALAQEGAAPKWLGALHPRYGTPVGGLLFIAAGSMAALLLLYSEAVSLAELIALPNAAFIATYIGGCMAGVRLLRDGRWGRRCAGLSLAAVLALYPFLGWPALFPAGAAAILFLRQVRRRNANQV</sequence>
<feature type="transmembrane region" description="Helical" evidence="7">
    <location>
        <begin position="216"/>
        <end position="236"/>
    </location>
</feature>
<gene>
    <name evidence="8" type="ordered locus">KNP414_05209</name>
</gene>
<dbReference type="KEGG" id="pms:KNP414_05209"/>
<name>F8FBX2_PAEMK</name>
<feature type="transmembrane region" description="Helical" evidence="7">
    <location>
        <begin position="248"/>
        <end position="266"/>
    </location>
</feature>
<dbReference type="GO" id="GO:0022857">
    <property type="term" value="F:transmembrane transporter activity"/>
    <property type="evidence" value="ECO:0007669"/>
    <property type="project" value="InterPro"/>
</dbReference>
<keyword evidence="4 7" id="KW-1133">Transmembrane helix</keyword>
<feature type="transmembrane region" description="Helical" evidence="7">
    <location>
        <begin position="328"/>
        <end position="347"/>
    </location>
</feature>
<dbReference type="InterPro" id="IPR002293">
    <property type="entry name" value="AA/rel_permease1"/>
</dbReference>
<comment type="subcellular location">
    <subcellularLocation>
        <location evidence="1">Cell membrane</location>
        <topology evidence="1">Multi-pass membrane protein</topology>
    </subcellularLocation>
</comment>
<evidence type="ECO:0000256" key="2">
    <source>
        <dbReference type="ARBA" id="ARBA00022475"/>
    </source>
</evidence>
<keyword evidence="5 7" id="KW-0472">Membrane</keyword>